<feature type="compositionally biased region" description="Basic and acidic residues" evidence="6">
    <location>
        <begin position="158"/>
        <end position="170"/>
    </location>
</feature>
<proteinExistence type="predicted"/>
<evidence type="ECO:0000256" key="2">
    <source>
        <dbReference type="ARBA" id="ARBA00022475"/>
    </source>
</evidence>
<evidence type="ECO:0000256" key="1">
    <source>
        <dbReference type="ARBA" id="ARBA00004236"/>
    </source>
</evidence>
<reference evidence="8 9" key="1">
    <citation type="submission" date="2015-07" db="EMBL/GenBank/DDBJ databases">
        <title>Genome sequence of Leptolinea tardivitalis DSM 16556.</title>
        <authorList>
            <person name="Hemp J."/>
            <person name="Ward L.M."/>
            <person name="Pace L.A."/>
            <person name="Fischer W.W."/>
        </authorList>
    </citation>
    <scope>NUCLEOTIDE SEQUENCE [LARGE SCALE GENOMIC DNA]</scope>
    <source>
        <strain evidence="8 9">YMTK-2</strain>
    </source>
</reference>
<keyword evidence="4 7" id="KW-1133">Transmembrane helix</keyword>
<dbReference type="GO" id="GO:0044781">
    <property type="term" value="P:bacterial-type flagellum organization"/>
    <property type="evidence" value="ECO:0007669"/>
    <property type="project" value="InterPro"/>
</dbReference>
<keyword evidence="3 7" id="KW-0812">Transmembrane</keyword>
<organism evidence="8 9">
    <name type="scientific">Leptolinea tardivitalis</name>
    <dbReference type="NCBI Taxonomy" id="229920"/>
    <lineage>
        <taxon>Bacteria</taxon>
        <taxon>Bacillati</taxon>
        <taxon>Chloroflexota</taxon>
        <taxon>Anaerolineae</taxon>
        <taxon>Anaerolineales</taxon>
        <taxon>Anaerolineaceae</taxon>
        <taxon>Leptolinea</taxon>
    </lineage>
</organism>
<accession>A0A0P6X9G8</accession>
<keyword evidence="9" id="KW-1185">Reference proteome</keyword>
<evidence type="ECO:0000256" key="5">
    <source>
        <dbReference type="ARBA" id="ARBA00023136"/>
    </source>
</evidence>
<evidence type="ECO:0000256" key="4">
    <source>
        <dbReference type="ARBA" id="ARBA00022989"/>
    </source>
</evidence>
<sequence>MLDQLKQAWERLRSVKGFTTWLWIVILFVVLSVGLLLSEPVPAVPGETPSSPFGSTGLALSVFFRWMAVIGLVYVAFIFYRKWQSGKTGTTQRRITVVERFHLSPKQSLLLIKTDDREFLVGATDASIQLIAELETSGMEPATPQISSNEFESLLSKRKGDSLENHDRQE</sequence>
<evidence type="ECO:0000313" key="8">
    <source>
        <dbReference type="EMBL" id="KPL71068.1"/>
    </source>
</evidence>
<evidence type="ECO:0008006" key="10">
    <source>
        <dbReference type="Google" id="ProtNLM"/>
    </source>
</evidence>
<gene>
    <name evidence="8" type="ORF">ADM99_12370</name>
</gene>
<keyword evidence="2" id="KW-1003">Cell membrane</keyword>
<keyword evidence="5 7" id="KW-0472">Membrane</keyword>
<comment type="subcellular location">
    <subcellularLocation>
        <location evidence="1">Cell membrane</location>
    </subcellularLocation>
</comment>
<protein>
    <recommendedName>
        <fullName evidence="10">Flagellar protein</fullName>
    </recommendedName>
</protein>
<dbReference type="Proteomes" id="UP000050430">
    <property type="component" value="Unassembled WGS sequence"/>
</dbReference>
<evidence type="ECO:0000313" key="9">
    <source>
        <dbReference type="Proteomes" id="UP000050430"/>
    </source>
</evidence>
<dbReference type="Pfam" id="PF04347">
    <property type="entry name" value="FliO"/>
    <property type="match status" value="1"/>
</dbReference>
<evidence type="ECO:0000256" key="6">
    <source>
        <dbReference type="SAM" id="MobiDB-lite"/>
    </source>
</evidence>
<feature type="region of interest" description="Disordered" evidence="6">
    <location>
        <begin position="139"/>
        <end position="170"/>
    </location>
</feature>
<dbReference type="EMBL" id="LGCK01000012">
    <property type="protein sequence ID" value="KPL71068.1"/>
    <property type="molecule type" value="Genomic_DNA"/>
</dbReference>
<dbReference type="STRING" id="229920.ADM99_12370"/>
<dbReference type="GO" id="GO:0016020">
    <property type="term" value="C:membrane"/>
    <property type="evidence" value="ECO:0007669"/>
    <property type="project" value="InterPro"/>
</dbReference>
<dbReference type="RefSeq" id="WP_062422807.1">
    <property type="nucleotide sequence ID" value="NZ_BBYA01000011.1"/>
</dbReference>
<evidence type="ECO:0000256" key="3">
    <source>
        <dbReference type="ARBA" id="ARBA00022692"/>
    </source>
</evidence>
<feature type="transmembrane region" description="Helical" evidence="7">
    <location>
        <begin position="21"/>
        <end position="38"/>
    </location>
</feature>
<dbReference type="InterPro" id="IPR022781">
    <property type="entry name" value="Flagellar_biosynth_FliO"/>
</dbReference>
<feature type="transmembrane region" description="Helical" evidence="7">
    <location>
        <begin position="58"/>
        <end position="80"/>
    </location>
</feature>
<dbReference type="AlphaFoldDB" id="A0A0P6X9G8"/>
<evidence type="ECO:0000256" key="7">
    <source>
        <dbReference type="SAM" id="Phobius"/>
    </source>
</evidence>
<name>A0A0P6X9G8_9CHLR</name>
<comment type="caution">
    <text evidence="8">The sequence shown here is derived from an EMBL/GenBank/DDBJ whole genome shotgun (WGS) entry which is preliminary data.</text>
</comment>